<dbReference type="SUPFAM" id="SSF53335">
    <property type="entry name" value="S-adenosyl-L-methionine-dependent methyltransferases"/>
    <property type="match status" value="1"/>
</dbReference>
<dbReference type="NCBIfam" id="NF041943">
    <property type="entry name" value="GPPMT_Stmyces"/>
    <property type="match status" value="1"/>
</dbReference>
<dbReference type="PANTHER" id="PTHR44068:SF11">
    <property type="entry name" value="GERANYL DIPHOSPHATE 2-C-METHYLTRANSFERASE"/>
    <property type="match status" value="1"/>
</dbReference>
<evidence type="ECO:0000313" key="2">
    <source>
        <dbReference type="EMBL" id="MCH6161740.1"/>
    </source>
</evidence>
<organism evidence="2 3">
    <name type="scientific">Streptomyces marispadix</name>
    <dbReference type="NCBI Taxonomy" id="2922868"/>
    <lineage>
        <taxon>Bacteria</taxon>
        <taxon>Bacillati</taxon>
        <taxon>Actinomycetota</taxon>
        <taxon>Actinomycetes</taxon>
        <taxon>Kitasatosporales</taxon>
        <taxon>Streptomycetaceae</taxon>
        <taxon>Streptomyces</taxon>
    </lineage>
</organism>
<reference evidence="2" key="1">
    <citation type="submission" date="2022-03" db="EMBL/GenBank/DDBJ databases">
        <authorList>
            <person name="Santos J.D.N."/>
            <person name="Kallscheuer N."/>
            <person name="Jogler C."/>
            <person name="Lage O.M."/>
        </authorList>
    </citation>
    <scope>NUCLEOTIDE SEQUENCE</scope>
    <source>
        <strain evidence="2">M600PL45_2</strain>
    </source>
</reference>
<evidence type="ECO:0000259" key="1">
    <source>
        <dbReference type="Pfam" id="PF13649"/>
    </source>
</evidence>
<gene>
    <name evidence="2" type="ORF">MMA15_15485</name>
</gene>
<dbReference type="InterPro" id="IPR050447">
    <property type="entry name" value="Erg6_SMT_methyltransf"/>
</dbReference>
<keyword evidence="3" id="KW-1185">Reference proteome</keyword>
<sequence>MSTSISTNTRTRTQPSADVLRTPYQRSVAEYWNTNQHDPVNLRLGEVDGLYHHHYGIGDYDASVLEGPEETREKRITEELHRLETAQADFLLDHLGDVGPDDRLMDAGSGRGGTSFMAHERFGCEVDGVSISEYQVGFARRQAEERGVSGKVRFHFRNMLDTGFEEGAFRGIWNNESTMYVDLMELFDAHSRLLKPGGRYVCVTGCSNDVTGLRSKAVSRIDEHYTCNIHPRSHYFKAMAANKLTPISVVDLTEATIPYWEMRAKSSLATGIEESFLTAYKEGSFHYLLIAADRT</sequence>
<feature type="domain" description="Methyltransferase" evidence="1">
    <location>
        <begin position="105"/>
        <end position="198"/>
    </location>
</feature>
<protein>
    <submittedName>
        <fullName evidence="2">Methyltransferase domain-containing protein</fullName>
    </submittedName>
</protein>
<dbReference type="PANTHER" id="PTHR44068">
    <property type="entry name" value="ZGC:194242"/>
    <property type="match status" value="1"/>
</dbReference>
<dbReference type="Proteomes" id="UP001166784">
    <property type="component" value="Unassembled WGS sequence"/>
</dbReference>
<keyword evidence="2" id="KW-0489">Methyltransferase</keyword>
<dbReference type="InterPro" id="IPR041698">
    <property type="entry name" value="Methyltransf_25"/>
</dbReference>
<dbReference type="Gene3D" id="3.40.50.150">
    <property type="entry name" value="Vaccinia Virus protein VP39"/>
    <property type="match status" value="1"/>
</dbReference>
<dbReference type="InterPro" id="IPR029063">
    <property type="entry name" value="SAM-dependent_MTases_sf"/>
</dbReference>
<accession>A0ABS9SZP2</accession>
<dbReference type="RefSeq" id="WP_241060366.1">
    <property type="nucleotide sequence ID" value="NZ_JAKWJU010000002.1"/>
</dbReference>
<dbReference type="GO" id="GO:0032259">
    <property type="term" value="P:methylation"/>
    <property type="evidence" value="ECO:0007669"/>
    <property type="project" value="UniProtKB-KW"/>
</dbReference>
<comment type="caution">
    <text evidence="2">The sequence shown here is derived from an EMBL/GenBank/DDBJ whole genome shotgun (WGS) entry which is preliminary data.</text>
</comment>
<dbReference type="Pfam" id="PF13649">
    <property type="entry name" value="Methyltransf_25"/>
    <property type="match status" value="1"/>
</dbReference>
<dbReference type="EMBL" id="JAKWJU010000002">
    <property type="protein sequence ID" value="MCH6161740.1"/>
    <property type="molecule type" value="Genomic_DNA"/>
</dbReference>
<dbReference type="InterPro" id="IPR049645">
    <property type="entry name" value="GPPMT_Stmyces"/>
</dbReference>
<name>A0ABS9SZP2_9ACTN</name>
<evidence type="ECO:0000313" key="3">
    <source>
        <dbReference type="Proteomes" id="UP001166784"/>
    </source>
</evidence>
<keyword evidence="2" id="KW-0808">Transferase</keyword>
<dbReference type="CDD" id="cd02440">
    <property type="entry name" value="AdoMet_MTases"/>
    <property type="match status" value="1"/>
</dbReference>
<reference evidence="2" key="2">
    <citation type="journal article" date="2023" name="Int. J. Syst. Evol. Microbiol.">
        <title>Streptomyces marispadix sp. nov., isolated from marine beach sediment of the Northern Coast of Portugal.</title>
        <authorList>
            <person name="dos Santos J.D.N."/>
            <person name="Vitorino I.R."/>
            <person name="Kallscheuer N."/>
            <person name="Srivastava A."/>
            <person name="Krautwurst S."/>
            <person name="Marz M."/>
            <person name="Jogler C."/>
            <person name="Lobo Da Cunha A."/>
            <person name="Catita J."/>
            <person name="Goncalves H."/>
            <person name="Gonzalez I."/>
            <person name="Reyes F."/>
            <person name="Lage O.M."/>
        </authorList>
    </citation>
    <scope>NUCLEOTIDE SEQUENCE</scope>
    <source>
        <strain evidence="2">M600PL45_2</strain>
    </source>
</reference>
<dbReference type="GO" id="GO:0008168">
    <property type="term" value="F:methyltransferase activity"/>
    <property type="evidence" value="ECO:0007669"/>
    <property type="project" value="UniProtKB-KW"/>
</dbReference>
<proteinExistence type="predicted"/>